<reference evidence="1 2" key="1">
    <citation type="submission" date="2024-11" db="EMBL/GenBank/DDBJ databases">
        <title>A near-complete genome assembly of Cinchona calisaya.</title>
        <authorList>
            <person name="Lian D.C."/>
            <person name="Zhao X.W."/>
            <person name="Wei L."/>
        </authorList>
    </citation>
    <scope>NUCLEOTIDE SEQUENCE [LARGE SCALE GENOMIC DNA]</scope>
    <source>
        <tissue evidence="1">Nenye</tissue>
    </source>
</reference>
<organism evidence="1 2">
    <name type="scientific">Cinchona calisaya</name>
    <dbReference type="NCBI Taxonomy" id="153742"/>
    <lineage>
        <taxon>Eukaryota</taxon>
        <taxon>Viridiplantae</taxon>
        <taxon>Streptophyta</taxon>
        <taxon>Embryophyta</taxon>
        <taxon>Tracheophyta</taxon>
        <taxon>Spermatophyta</taxon>
        <taxon>Magnoliopsida</taxon>
        <taxon>eudicotyledons</taxon>
        <taxon>Gunneridae</taxon>
        <taxon>Pentapetalae</taxon>
        <taxon>asterids</taxon>
        <taxon>lamiids</taxon>
        <taxon>Gentianales</taxon>
        <taxon>Rubiaceae</taxon>
        <taxon>Cinchonoideae</taxon>
        <taxon>Cinchoneae</taxon>
        <taxon>Cinchona</taxon>
    </lineage>
</organism>
<sequence length="123" mass="13812">MCANTFPTIHYSDATLGKVFMAYSIMIQQSVNLGKTITKEIIAMAVRSVGSLEFTLLIISPCLQACVEWTDEYAVRAILPDANINERCYHYMEDDVTNAIGVNPSRAIGVVAHDGGRWFFYYY</sequence>
<comment type="caution">
    <text evidence="1">The sequence shown here is derived from an EMBL/GenBank/DDBJ whole genome shotgun (WGS) entry which is preliminary data.</text>
</comment>
<protein>
    <submittedName>
        <fullName evidence="1">Uncharacterized protein</fullName>
    </submittedName>
</protein>
<name>A0ABD2ZJ57_9GENT</name>
<dbReference type="Proteomes" id="UP001630127">
    <property type="component" value="Unassembled WGS sequence"/>
</dbReference>
<evidence type="ECO:0000313" key="1">
    <source>
        <dbReference type="EMBL" id="KAL3518876.1"/>
    </source>
</evidence>
<dbReference type="AlphaFoldDB" id="A0ABD2ZJ57"/>
<gene>
    <name evidence="1" type="ORF">ACH5RR_021465</name>
</gene>
<accession>A0ABD2ZJ57</accession>
<keyword evidence="2" id="KW-1185">Reference proteome</keyword>
<evidence type="ECO:0000313" key="2">
    <source>
        <dbReference type="Proteomes" id="UP001630127"/>
    </source>
</evidence>
<dbReference type="EMBL" id="JBJUIK010000009">
    <property type="protein sequence ID" value="KAL3518876.1"/>
    <property type="molecule type" value="Genomic_DNA"/>
</dbReference>
<proteinExistence type="predicted"/>